<proteinExistence type="predicted"/>
<geneLocation type="plasmid" evidence="1 2">
    <name>pTHECO01</name>
</geneLocation>
<keyword evidence="2" id="KW-1185">Reference proteome</keyword>
<evidence type="ECO:0000313" key="1">
    <source>
        <dbReference type="EMBL" id="AGA60106.1"/>
    </source>
</evidence>
<dbReference type="KEGG" id="tco:Theco_4110"/>
<reference evidence="2" key="1">
    <citation type="submission" date="2012-01" db="EMBL/GenBank/DDBJ databases">
        <title>Complete sequence of plasmid of Thermobacillus composti KWC4.</title>
        <authorList>
            <person name="Lucas S."/>
            <person name="Han J."/>
            <person name="Lapidus A."/>
            <person name="Cheng J.-F."/>
            <person name="Goodwin L."/>
            <person name="Pitluck S."/>
            <person name="Peters L."/>
            <person name="Ovchinnikova G."/>
            <person name="Teshima H."/>
            <person name="Detter J.C."/>
            <person name="Han C."/>
            <person name="Tapia R."/>
            <person name="Land M."/>
            <person name="Hauser L."/>
            <person name="Kyrpides N."/>
            <person name="Ivanova N."/>
            <person name="Pagani I."/>
            <person name="Anderson I."/>
            <person name="Woyke T."/>
        </authorList>
    </citation>
    <scope>NUCLEOTIDE SEQUENCE [LARGE SCALE GENOMIC DNA]</scope>
    <source>
        <strain evidence="2">DSM 18247 / JCM 13945 / KWC4</strain>
        <plasmid evidence="2">Plasmid pTHECO01</plasmid>
    </source>
</reference>
<evidence type="ECO:0008006" key="3">
    <source>
        <dbReference type="Google" id="ProtNLM"/>
    </source>
</evidence>
<sequence length="111" mass="12239">MTSREQRRQLWAARIADFRASGLTMSAWCAANHCTIDQLKYWLYKAKNLPSSPSSASPTRWVPLMVADPHPQSDAPPSLVVCIGKARIELQTGFDPGLLRDVVRALGEASC</sequence>
<organism evidence="1 2">
    <name type="scientific">Thermobacillus composti (strain DSM 18247 / JCM 13945 / KWC4)</name>
    <dbReference type="NCBI Taxonomy" id="717605"/>
    <lineage>
        <taxon>Bacteria</taxon>
        <taxon>Bacillati</taxon>
        <taxon>Bacillota</taxon>
        <taxon>Bacilli</taxon>
        <taxon>Bacillales</taxon>
        <taxon>Paenibacillaceae</taxon>
        <taxon>Thermobacillus</taxon>
    </lineage>
</organism>
<dbReference type="OrthoDB" id="9808061at2"/>
<dbReference type="RefSeq" id="WP_015256818.1">
    <property type="nucleotide sequence ID" value="NC_019898.1"/>
</dbReference>
<name>L0EJY4_THECK</name>
<dbReference type="AlphaFoldDB" id="L0EJY4"/>
<evidence type="ECO:0000313" key="2">
    <source>
        <dbReference type="Proteomes" id="UP000010795"/>
    </source>
</evidence>
<dbReference type="HOGENOM" id="CLU_151804_3_1_9"/>
<dbReference type="EMBL" id="CP003256">
    <property type="protein sequence ID" value="AGA60106.1"/>
    <property type="molecule type" value="Genomic_DNA"/>
</dbReference>
<accession>L0EJY4</accession>
<dbReference type="Proteomes" id="UP000010795">
    <property type="component" value="Plasmid pTHECO01"/>
</dbReference>
<keyword evidence="1" id="KW-0614">Plasmid</keyword>
<dbReference type="NCBIfam" id="NF047593">
    <property type="entry name" value="IS66_ISAeme5_TnpA"/>
    <property type="match status" value="1"/>
</dbReference>
<protein>
    <recommendedName>
        <fullName evidence="3">Transposase</fullName>
    </recommendedName>
</protein>
<dbReference type="eggNOG" id="COG2963">
    <property type="taxonomic scope" value="Bacteria"/>
</dbReference>
<gene>
    <name evidence="1" type="ordered locus">Theco_4110</name>
</gene>